<evidence type="ECO:0000256" key="6">
    <source>
        <dbReference type="ARBA" id="ARBA00022556"/>
    </source>
</evidence>
<organism evidence="12 13">
    <name type="scientific">Caldicoprobacter faecalis</name>
    <dbReference type="NCBI Taxonomy" id="937334"/>
    <lineage>
        <taxon>Bacteria</taxon>
        <taxon>Bacillati</taxon>
        <taxon>Bacillota</taxon>
        <taxon>Clostridia</taxon>
        <taxon>Caldicoprobacterales</taxon>
        <taxon>Caldicoprobacteraceae</taxon>
        <taxon>Caldicoprobacter</taxon>
    </lineage>
</organism>
<dbReference type="AlphaFoldDB" id="A0A1I5XBS6"/>
<dbReference type="NCBIfam" id="TIGR01750">
    <property type="entry name" value="fabZ"/>
    <property type="match status" value="1"/>
</dbReference>
<dbReference type="GO" id="GO:0019171">
    <property type="term" value="F:(3R)-hydroxyacyl-[acyl-carrier-protein] dehydratase activity"/>
    <property type="evidence" value="ECO:0007669"/>
    <property type="project" value="UniProtKB-EC"/>
</dbReference>
<dbReference type="EC" id="4.2.1.59" evidence="10"/>
<dbReference type="PANTHER" id="PTHR30272">
    <property type="entry name" value="3-HYDROXYACYL-[ACYL-CARRIER-PROTEIN] DEHYDRATASE"/>
    <property type="match status" value="1"/>
</dbReference>
<name>A0A1I5XBS6_9FIRM</name>
<comment type="subcellular location">
    <subcellularLocation>
        <location evidence="2 10">Cytoplasm</location>
    </subcellularLocation>
</comment>
<dbReference type="EMBL" id="FOXR01000024">
    <property type="protein sequence ID" value="SFQ29429.1"/>
    <property type="molecule type" value="Genomic_DNA"/>
</dbReference>
<protein>
    <recommendedName>
        <fullName evidence="10">3-hydroxyacyl-[acyl-carrier-protein] dehydratase FabZ</fullName>
        <ecNumber evidence="10">4.2.1.59</ecNumber>
    </recommendedName>
    <alternativeName>
        <fullName evidence="10">(3R)-hydroxymyristoyl-[acyl-carrier-protein] dehydratase</fullName>
        <shortName evidence="10">(3R)-hydroxymyristoyl-ACP dehydrase</shortName>
    </alternativeName>
    <alternativeName>
        <fullName evidence="10">Beta-hydroxyacyl-ACP dehydratase</fullName>
    </alternativeName>
</protein>
<evidence type="ECO:0000313" key="13">
    <source>
        <dbReference type="Proteomes" id="UP000198577"/>
    </source>
</evidence>
<dbReference type="Pfam" id="PF07977">
    <property type="entry name" value="FabA"/>
    <property type="match status" value="1"/>
</dbReference>
<dbReference type="CDD" id="cd01288">
    <property type="entry name" value="FabZ"/>
    <property type="match status" value="1"/>
</dbReference>
<dbReference type="InterPro" id="IPR013114">
    <property type="entry name" value="FabA_FabZ"/>
</dbReference>
<dbReference type="GO" id="GO:0009245">
    <property type="term" value="P:lipid A biosynthetic process"/>
    <property type="evidence" value="ECO:0007669"/>
    <property type="project" value="UniProtKB-UniRule"/>
</dbReference>
<dbReference type="HAMAP" id="MF_00406">
    <property type="entry name" value="FabZ"/>
    <property type="match status" value="1"/>
</dbReference>
<proteinExistence type="inferred from homology"/>
<keyword evidence="11" id="KW-0812">Transmembrane</keyword>
<evidence type="ECO:0000256" key="7">
    <source>
        <dbReference type="ARBA" id="ARBA00023098"/>
    </source>
</evidence>
<dbReference type="Proteomes" id="UP000198577">
    <property type="component" value="Unassembled WGS sequence"/>
</dbReference>
<dbReference type="GO" id="GO:0016020">
    <property type="term" value="C:membrane"/>
    <property type="evidence" value="ECO:0007669"/>
    <property type="project" value="GOC"/>
</dbReference>
<evidence type="ECO:0000313" key="12">
    <source>
        <dbReference type="EMBL" id="SFQ29429.1"/>
    </source>
</evidence>
<keyword evidence="11" id="KW-1133">Transmembrane helix</keyword>
<evidence type="ECO:0000256" key="8">
    <source>
        <dbReference type="ARBA" id="ARBA00023239"/>
    </source>
</evidence>
<reference evidence="12 13" key="1">
    <citation type="submission" date="2016-10" db="EMBL/GenBank/DDBJ databases">
        <authorList>
            <person name="de Groot N.N."/>
        </authorList>
    </citation>
    <scope>NUCLEOTIDE SEQUENCE [LARGE SCALE GENOMIC DNA]</scope>
    <source>
        <strain evidence="12 13">DSM 20678</strain>
    </source>
</reference>
<evidence type="ECO:0000256" key="10">
    <source>
        <dbReference type="HAMAP-Rule" id="MF_00406"/>
    </source>
</evidence>
<dbReference type="STRING" id="937334.SAMN05444406_12421"/>
<feature type="transmembrane region" description="Helical" evidence="11">
    <location>
        <begin position="47"/>
        <end position="67"/>
    </location>
</feature>
<evidence type="ECO:0000256" key="3">
    <source>
        <dbReference type="ARBA" id="ARBA00009174"/>
    </source>
</evidence>
<keyword evidence="5 10" id="KW-0444">Lipid biosynthesis</keyword>
<evidence type="ECO:0000256" key="2">
    <source>
        <dbReference type="ARBA" id="ARBA00004496"/>
    </source>
</evidence>
<comment type="similarity">
    <text evidence="3 10">Belongs to the thioester dehydratase family. FabZ subfamily.</text>
</comment>
<dbReference type="GO" id="GO:0005737">
    <property type="term" value="C:cytoplasm"/>
    <property type="evidence" value="ECO:0007669"/>
    <property type="project" value="UniProtKB-SubCell"/>
</dbReference>
<evidence type="ECO:0000256" key="4">
    <source>
        <dbReference type="ARBA" id="ARBA00022490"/>
    </source>
</evidence>
<dbReference type="FunFam" id="3.10.129.10:FF:000001">
    <property type="entry name" value="3-hydroxyacyl-[acyl-carrier-protein] dehydratase FabZ"/>
    <property type="match status" value="1"/>
</dbReference>
<dbReference type="NCBIfam" id="NF000582">
    <property type="entry name" value="PRK00006.1"/>
    <property type="match status" value="1"/>
</dbReference>
<keyword evidence="11" id="KW-0472">Membrane</keyword>
<dbReference type="SUPFAM" id="SSF54637">
    <property type="entry name" value="Thioesterase/thiol ester dehydrase-isomerase"/>
    <property type="match status" value="1"/>
</dbReference>
<keyword evidence="8 10" id="KW-0456">Lyase</keyword>
<gene>
    <name evidence="10" type="primary">fabZ</name>
    <name evidence="12" type="ORF">SAMN05444406_12421</name>
</gene>
<comment type="catalytic activity">
    <reaction evidence="1 10">
        <text>a (3R)-hydroxyacyl-[ACP] = a (2E)-enoyl-[ACP] + H2O</text>
        <dbReference type="Rhea" id="RHEA:13097"/>
        <dbReference type="Rhea" id="RHEA-COMP:9925"/>
        <dbReference type="Rhea" id="RHEA-COMP:9945"/>
        <dbReference type="ChEBI" id="CHEBI:15377"/>
        <dbReference type="ChEBI" id="CHEBI:78784"/>
        <dbReference type="ChEBI" id="CHEBI:78827"/>
        <dbReference type="EC" id="4.2.1.59"/>
    </reaction>
</comment>
<dbReference type="InterPro" id="IPR010084">
    <property type="entry name" value="FabZ"/>
</dbReference>
<keyword evidence="4 10" id="KW-0963">Cytoplasm</keyword>
<dbReference type="GO" id="GO:0006633">
    <property type="term" value="P:fatty acid biosynthetic process"/>
    <property type="evidence" value="ECO:0007669"/>
    <property type="project" value="UniProtKB-UniRule"/>
</dbReference>
<comment type="function">
    <text evidence="9 10">Involved in unsaturated fatty acids biosynthesis. Catalyzes the dehydration of short chain beta-hydroxyacyl-ACPs and long chain saturated and unsaturated beta-hydroxyacyl-ACPs.</text>
</comment>
<keyword evidence="6 10" id="KW-0441">Lipid A biosynthesis</keyword>
<dbReference type="Gene3D" id="3.10.129.10">
    <property type="entry name" value="Hotdog Thioesterase"/>
    <property type="match status" value="1"/>
</dbReference>
<sequence length="138" mass="15333">MECIPHRYPFLLIDRIIEFEPGKRAVGIKNVTINEWFFQGHFPGMPIMPGVLILEALAQLGAVVVLYSEQNRGKIPVFAGVDKLRFRRQVVPGDQLRLEAEISKVKSSMGKGVVRALVDGEVAVEGEVMFALVDKKGD</sequence>
<evidence type="ECO:0000256" key="1">
    <source>
        <dbReference type="ARBA" id="ARBA00001055"/>
    </source>
</evidence>
<dbReference type="InterPro" id="IPR029069">
    <property type="entry name" value="HotDog_dom_sf"/>
</dbReference>
<dbReference type="PANTHER" id="PTHR30272:SF1">
    <property type="entry name" value="3-HYDROXYACYL-[ACYL-CARRIER-PROTEIN] DEHYDRATASE"/>
    <property type="match status" value="1"/>
</dbReference>
<evidence type="ECO:0000256" key="5">
    <source>
        <dbReference type="ARBA" id="ARBA00022516"/>
    </source>
</evidence>
<feature type="active site" evidence="10">
    <location>
        <position position="41"/>
    </location>
</feature>
<evidence type="ECO:0000256" key="11">
    <source>
        <dbReference type="SAM" id="Phobius"/>
    </source>
</evidence>
<keyword evidence="7 10" id="KW-0443">Lipid metabolism</keyword>
<keyword evidence="13" id="KW-1185">Reference proteome</keyword>
<accession>A0A1I5XBS6</accession>
<evidence type="ECO:0000256" key="9">
    <source>
        <dbReference type="ARBA" id="ARBA00025049"/>
    </source>
</evidence>